<feature type="region of interest" description="Disordered" evidence="1">
    <location>
        <begin position="167"/>
        <end position="196"/>
    </location>
</feature>
<dbReference type="AlphaFoldDB" id="A0A9Q8WHC9"/>
<evidence type="ECO:0000256" key="1">
    <source>
        <dbReference type="SAM" id="MobiDB-lite"/>
    </source>
</evidence>
<accession>A0A9Q8WHC9</accession>
<proteinExistence type="predicted"/>
<dbReference type="Proteomes" id="UP000830671">
    <property type="component" value="Chromosome 4"/>
</dbReference>
<sequence length="775" mass="84072">MVRVGKLMKNNNSKAEAAAEAVKVDRRRDRWWQCSQRVPLQARYCIHTPYIEVSRLQEQFVDRLTRVMLVGRGDSYTRVRGAGRVHLGSPGGAWEVAWAPLFPGSFRDVVVNGTRHSLRINEYAVPMNLGPSTPHAQNCLNPIQCRYANNAPKLGTERLRVPVADDHRNGAGPLTTEYHSGSFRRGGRTKDRCPERKRTEWYVSGKTMALPSGGSYKIPIAPSPDPAHLKHRQTSTRCLASCPAVPCPPQSIARSYSSMIHPMAGGMAPVFTSASSGRNHGYASRASMKLGIIRTNADYGQIRKLVSLTQSRDGTIIIHDLELSWPIPPCTTESSSKGIHPFLLLQYQHARQAFDYKLVRAFFGIASFGLVAAHKNPPCQIFHCSEVFLGSWKLALADNDIRTHRNCKTRARLGSHGPAAMPVCQLVVRSLSFHLVFGFIVSTSARTSTVPFQVMISRLSQLQSSRTPDTVGGIQGAKQRFNEKSRPPAPFHFPRLGKVGDSGPALERLVEGSPARTAAAPTNPLDLLVPSLWQFGAFCSRPGNSVIARPLALADLEKTTHPGTSLSNGFQACLPLILTEYLESSLVRCAPRPPTIQTELLPSPQCKSIAVAKTTATRIQLSSLGDEKLATFITARGTGTEGLDFEWQPPEVHSAEGDENGLSGPVTDDQSRGEKPTLASTARIAIHAMSSSAHVLRLYCMSLGIDRSAAALVRTYAPMPGPGHRPPGAVSGGTGVFTWPLPETASISAADAATCSWLRLSVDLTQTNDCSPKGG</sequence>
<evidence type="ECO:0000313" key="2">
    <source>
        <dbReference type="EMBL" id="UQC82655.1"/>
    </source>
</evidence>
<dbReference type="KEGG" id="clup:CLUP02_08145"/>
<feature type="region of interest" description="Disordered" evidence="1">
    <location>
        <begin position="651"/>
        <end position="675"/>
    </location>
</feature>
<organism evidence="2 3">
    <name type="scientific">Colletotrichum lupini</name>
    <dbReference type="NCBI Taxonomy" id="145971"/>
    <lineage>
        <taxon>Eukaryota</taxon>
        <taxon>Fungi</taxon>
        <taxon>Dikarya</taxon>
        <taxon>Ascomycota</taxon>
        <taxon>Pezizomycotina</taxon>
        <taxon>Sordariomycetes</taxon>
        <taxon>Hypocreomycetidae</taxon>
        <taxon>Glomerellales</taxon>
        <taxon>Glomerellaceae</taxon>
        <taxon>Colletotrichum</taxon>
        <taxon>Colletotrichum acutatum species complex</taxon>
    </lineage>
</organism>
<evidence type="ECO:0000313" key="3">
    <source>
        <dbReference type="Proteomes" id="UP000830671"/>
    </source>
</evidence>
<dbReference type="RefSeq" id="XP_049144278.1">
    <property type="nucleotide sequence ID" value="XM_049287135.1"/>
</dbReference>
<protein>
    <submittedName>
        <fullName evidence="2">Uncharacterized protein</fullName>
    </submittedName>
</protein>
<dbReference type="GeneID" id="73342145"/>
<gene>
    <name evidence="2" type="ORF">CLUP02_08145</name>
</gene>
<reference evidence="2" key="1">
    <citation type="journal article" date="2021" name="Mol. Plant Microbe Interact.">
        <title>Complete Genome Sequence of the Plant-Pathogenic Fungus Colletotrichum lupini.</title>
        <authorList>
            <person name="Baroncelli R."/>
            <person name="Pensec F."/>
            <person name="Da Lio D."/>
            <person name="Boufleur T."/>
            <person name="Vicente I."/>
            <person name="Sarrocco S."/>
            <person name="Picot A."/>
            <person name="Baraldi E."/>
            <person name="Sukno S."/>
            <person name="Thon M."/>
            <person name="Le Floch G."/>
        </authorList>
    </citation>
    <scope>NUCLEOTIDE SEQUENCE</scope>
    <source>
        <strain evidence="2">IMI 504893</strain>
    </source>
</reference>
<name>A0A9Q8WHC9_9PEZI</name>
<dbReference type="EMBL" id="CP019476">
    <property type="protein sequence ID" value="UQC82655.1"/>
    <property type="molecule type" value="Genomic_DNA"/>
</dbReference>
<keyword evidence="3" id="KW-1185">Reference proteome</keyword>